<keyword evidence="2" id="KW-1185">Reference proteome</keyword>
<dbReference type="OrthoDB" id="10038259at2759"/>
<protein>
    <submittedName>
        <fullName evidence="1">Sarcoplasmic calcium-binding protein, alpha-B and-A chains</fullName>
    </submittedName>
</protein>
<organism evidence="1 2">
    <name type="scientific">Eumeta variegata</name>
    <name type="common">Bagworm moth</name>
    <name type="synonym">Eumeta japonica</name>
    <dbReference type="NCBI Taxonomy" id="151549"/>
    <lineage>
        <taxon>Eukaryota</taxon>
        <taxon>Metazoa</taxon>
        <taxon>Ecdysozoa</taxon>
        <taxon>Arthropoda</taxon>
        <taxon>Hexapoda</taxon>
        <taxon>Insecta</taxon>
        <taxon>Pterygota</taxon>
        <taxon>Neoptera</taxon>
        <taxon>Endopterygota</taxon>
        <taxon>Lepidoptera</taxon>
        <taxon>Glossata</taxon>
        <taxon>Ditrysia</taxon>
        <taxon>Tineoidea</taxon>
        <taxon>Psychidae</taxon>
        <taxon>Oiketicinae</taxon>
        <taxon>Eumeta</taxon>
    </lineage>
</organism>
<dbReference type="AlphaFoldDB" id="A0A4C1YUJ4"/>
<sequence length="203" mass="22682">MAGAKPLQYPSAKRKANGRFAQITALQASTVSLANCMRKLLLKEIRFRQNKHDICLPVEKPWRRQTEASSFSIAIQPIHGQDLKEYERGLGMGELCVKCQMPPEHLRPINPRAVGVRIIGNNGREIDASQAECLGRPCLSIASSALSLARSAQAERDNESCFFLQDRKRGGLTLSRYQELFAQFLGDTRDDCDAKHLFGPLEL</sequence>
<gene>
    <name evidence="1" type="ORF">EVAR_80643_1</name>
</gene>
<accession>A0A4C1YUJ4</accession>
<evidence type="ECO:0000313" key="2">
    <source>
        <dbReference type="Proteomes" id="UP000299102"/>
    </source>
</evidence>
<reference evidence="1 2" key="1">
    <citation type="journal article" date="2019" name="Commun. Biol.">
        <title>The bagworm genome reveals a unique fibroin gene that provides high tensile strength.</title>
        <authorList>
            <person name="Kono N."/>
            <person name="Nakamura H."/>
            <person name="Ohtoshi R."/>
            <person name="Tomita M."/>
            <person name="Numata K."/>
            <person name="Arakawa K."/>
        </authorList>
    </citation>
    <scope>NUCLEOTIDE SEQUENCE [LARGE SCALE GENOMIC DNA]</scope>
</reference>
<evidence type="ECO:0000313" key="1">
    <source>
        <dbReference type="EMBL" id="GBP78633.1"/>
    </source>
</evidence>
<dbReference type="EMBL" id="BGZK01001377">
    <property type="protein sequence ID" value="GBP78633.1"/>
    <property type="molecule type" value="Genomic_DNA"/>
</dbReference>
<comment type="caution">
    <text evidence="1">The sequence shown here is derived from an EMBL/GenBank/DDBJ whole genome shotgun (WGS) entry which is preliminary data.</text>
</comment>
<proteinExistence type="predicted"/>
<name>A0A4C1YUJ4_EUMVA</name>
<dbReference type="Proteomes" id="UP000299102">
    <property type="component" value="Unassembled WGS sequence"/>
</dbReference>